<dbReference type="RefSeq" id="WP_183443887.1">
    <property type="nucleotide sequence ID" value="NZ_JACHXD010000025.1"/>
</dbReference>
<feature type="transmembrane region" description="Helical" evidence="1">
    <location>
        <begin position="7"/>
        <end position="34"/>
    </location>
</feature>
<name>A0A7W5BG38_9BURK</name>
<dbReference type="InterPro" id="IPR002810">
    <property type="entry name" value="NfeD-like_C"/>
</dbReference>
<dbReference type="GO" id="GO:0008233">
    <property type="term" value="F:peptidase activity"/>
    <property type="evidence" value="ECO:0007669"/>
    <property type="project" value="UniProtKB-KW"/>
</dbReference>
<keyword evidence="1" id="KW-1133">Transmembrane helix</keyword>
<proteinExistence type="predicted"/>
<feature type="transmembrane region" description="Helical" evidence="1">
    <location>
        <begin position="46"/>
        <end position="64"/>
    </location>
</feature>
<dbReference type="GO" id="GO:0006508">
    <property type="term" value="P:proteolysis"/>
    <property type="evidence" value="ECO:0007669"/>
    <property type="project" value="UniProtKB-KW"/>
</dbReference>
<dbReference type="Pfam" id="PF01957">
    <property type="entry name" value="NfeD"/>
    <property type="match status" value="1"/>
</dbReference>
<evidence type="ECO:0000313" key="3">
    <source>
        <dbReference type="EMBL" id="MBB3122230.1"/>
    </source>
</evidence>
<protein>
    <submittedName>
        <fullName evidence="3">Membrane protein implicated in regulation of membrane protease activity</fullName>
    </submittedName>
</protein>
<evidence type="ECO:0000259" key="2">
    <source>
        <dbReference type="Pfam" id="PF01957"/>
    </source>
</evidence>
<organism evidence="3 4">
    <name type="scientific">Pseudoduganella violacea</name>
    <dbReference type="NCBI Taxonomy" id="1715466"/>
    <lineage>
        <taxon>Bacteria</taxon>
        <taxon>Pseudomonadati</taxon>
        <taxon>Pseudomonadota</taxon>
        <taxon>Betaproteobacteria</taxon>
        <taxon>Burkholderiales</taxon>
        <taxon>Oxalobacteraceae</taxon>
        <taxon>Telluria group</taxon>
        <taxon>Pseudoduganella</taxon>
    </lineage>
</organism>
<evidence type="ECO:0000313" key="4">
    <source>
        <dbReference type="Proteomes" id="UP000541535"/>
    </source>
</evidence>
<feature type="domain" description="NfeD-like C-terminal" evidence="2">
    <location>
        <begin position="85"/>
        <end position="137"/>
    </location>
</feature>
<keyword evidence="1" id="KW-0812">Transmembrane</keyword>
<dbReference type="AlphaFoldDB" id="A0A7W5BG38"/>
<sequence length="139" mass="14560">MANWGFWLLAAAVVVACELLSGTFYLLMIAIGLASGALAALAGAEPPVQVLVAAVVGVIATLLLRRSRFGRGAKVDAAADPNVNMDVGQTVHVTAWQDHTARVMYRGALWDVELEAGAVAAPGIFRIHEVRGSRLIVGV</sequence>
<gene>
    <name evidence="3" type="ORF">FHS03_005327</name>
</gene>
<keyword evidence="4" id="KW-1185">Reference proteome</keyword>
<reference evidence="3 4" key="1">
    <citation type="submission" date="2020-08" db="EMBL/GenBank/DDBJ databases">
        <title>Genomic Encyclopedia of Type Strains, Phase III (KMG-III): the genomes of soil and plant-associated and newly described type strains.</title>
        <authorList>
            <person name="Whitman W."/>
        </authorList>
    </citation>
    <scope>NUCLEOTIDE SEQUENCE [LARGE SCALE GENOMIC DNA]</scope>
    <source>
        <strain evidence="3 4">CECT 8897</strain>
    </source>
</reference>
<keyword evidence="3" id="KW-0645">Protease</keyword>
<evidence type="ECO:0000256" key="1">
    <source>
        <dbReference type="SAM" id="Phobius"/>
    </source>
</evidence>
<dbReference type="EMBL" id="JACHXD010000025">
    <property type="protein sequence ID" value="MBB3122230.1"/>
    <property type="molecule type" value="Genomic_DNA"/>
</dbReference>
<dbReference type="Proteomes" id="UP000541535">
    <property type="component" value="Unassembled WGS sequence"/>
</dbReference>
<keyword evidence="1" id="KW-0472">Membrane</keyword>
<keyword evidence="3" id="KW-0378">Hydrolase</keyword>
<comment type="caution">
    <text evidence="3">The sequence shown here is derived from an EMBL/GenBank/DDBJ whole genome shotgun (WGS) entry which is preliminary data.</text>
</comment>
<accession>A0A7W5BG38</accession>